<gene>
    <name evidence="1" type="ORF">MARPO_0107s0044</name>
</gene>
<keyword evidence="2" id="KW-1185">Reference proteome</keyword>
<accession>A0A2R6WD47</accession>
<organism evidence="1 2">
    <name type="scientific">Marchantia polymorpha</name>
    <name type="common">Common liverwort</name>
    <name type="synonym">Marchantia aquatica</name>
    <dbReference type="NCBI Taxonomy" id="3197"/>
    <lineage>
        <taxon>Eukaryota</taxon>
        <taxon>Viridiplantae</taxon>
        <taxon>Streptophyta</taxon>
        <taxon>Embryophyta</taxon>
        <taxon>Marchantiophyta</taxon>
        <taxon>Marchantiopsida</taxon>
        <taxon>Marchantiidae</taxon>
        <taxon>Marchantiales</taxon>
        <taxon>Marchantiaceae</taxon>
        <taxon>Marchantia</taxon>
    </lineage>
</organism>
<name>A0A2R6WD47_MARPO</name>
<evidence type="ECO:0000313" key="2">
    <source>
        <dbReference type="Proteomes" id="UP000244005"/>
    </source>
</evidence>
<dbReference type="AlphaFoldDB" id="A0A2R6WD47"/>
<evidence type="ECO:0000313" key="1">
    <source>
        <dbReference type="EMBL" id="PTQ31777.1"/>
    </source>
</evidence>
<reference evidence="2" key="1">
    <citation type="journal article" date="2017" name="Cell">
        <title>Insights into land plant evolution garnered from the Marchantia polymorpha genome.</title>
        <authorList>
            <person name="Bowman J.L."/>
            <person name="Kohchi T."/>
            <person name="Yamato K.T."/>
            <person name="Jenkins J."/>
            <person name="Shu S."/>
            <person name="Ishizaki K."/>
            <person name="Yamaoka S."/>
            <person name="Nishihama R."/>
            <person name="Nakamura Y."/>
            <person name="Berger F."/>
            <person name="Adam C."/>
            <person name="Aki S.S."/>
            <person name="Althoff F."/>
            <person name="Araki T."/>
            <person name="Arteaga-Vazquez M.A."/>
            <person name="Balasubrmanian S."/>
            <person name="Barry K."/>
            <person name="Bauer D."/>
            <person name="Boehm C.R."/>
            <person name="Briginshaw L."/>
            <person name="Caballero-Perez J."/>
            <person name="Catarino B."/>
            <person name="Chen F."/>
            <person name="Chiyoda S."/>
            <person name="Chovatia M."/>
            <person name="Davies K.M."/>
            <person name="Delmans M."/>
            <person name="Demura T."/>
            <person name="Dierschke T."/>
            <person name="Dolan L."/>
            <person name="Dorantes-Acosta A.E."/>
            <person name="Eklund D.M."/>
            <person name="Florent S.N."/>
            <person name="Flores-Sandoval E."/>
            <person name="Fujiyama A."/>
            <person name="Fukuzawa H."/>
            <person name="Galik B."/>
            <person name="Grimanelli D."/>
            <person name="Grimwood J."/>
            <person name="Grossniklaus U."/>
            <person name="Hamada T."/>
            <person name="Haseloff J."/>
            <person name="Hetherington A.J."/>
            <person name="Higo A."/>
            <person name="Hirakawa Y."/>
            <person name="Hundley H.N."/>
            <person name="Ikeda Y."/>
            <person name="Inoue K."/>
            <person name="Inoue S.I."/>
            <person name="Ishida S."/>
            <person name="Jia Q."/>
            <person name="Kakita M."/>
            <person name="Kanazawa T."/>
            <person name="Kawai Y."/>
            <person name="Kawashima T."/>
            <person name="Kennedy M."/>
            <person name="Kinose K."/>
            <person name="Kinoshita T."/>
            <person name="Kohara Y."/>
            <person name="Koide E."/>
            <person name="Komatsu K."/>
            <person name="Kopischke S."/>
            <person name="Kubo M."/>
            <person name="Kyozuka J."/>
            <person name="Lagercrantz U."/>
            <person name="Lin S.S."/>
            <person name="Lindquist E."/>
            <person name="Lipzen A.M."/>
            <person name="Lu C.W."/>
            <person name="De Luna E."/>
            <person name="Martienssen R.A."/>
            <person name="Minamino N."/>
            <person name="Mizutani M."/>
            <person name="Mizutani M."/>
            <person name="Mochizuki N."/>
            <person name="Monte I."/>
            <person name="Mosher R."/>
            <person name="Nagasaki H."/>
            <person name="Nakagami H."/>
            <person name="Naramoto S."/>
            <person name="Nishitani K."/>
            <person name="Ohtani M."/>
            <person name="Okamoto T."/>
            <person name="Okumura M."/>
            <person name="Phillips J."/>
            <person name="Pollak B."/>
            <person name="Reinders A."/>
            <person name="Rovekamp M."/>
            <person name="Sano R."/>
            <person name="Sawa S."/>
            <person name="Schmid M.W."/>
            <person name="Shirakawa M."/>
            <person name="Solano R."/>
            <person name="Spunde A."/>
            <person name="Suetsugu N."/>
            <person name="Sugano S."/>
            <person name="Sugiyama A."/>
            <person name="Sun R."/>
            <person name="Suzuki Y."/>
            <person name="Takenaka M."/>
            <person name="Takezawa D."/>
            <person name="Tomogane H."/>
            <person name="Tsuzuki M."/>
            <person name="Ueda T."/>
            <person name="Umeda M."/>
            <person name="Ward J.M."/>
            <person name="Watanabe Y."/>
            <person name="Yazaki K."/>
            <person name="Yokoyama R."/>
            <person name="Yoshitake Y."/>
            <person name="Yotsui I."/>
            <person name="Zachgo S."/>
            <person name="Schmutz J."/>
        </authorList>
    </citation>
    <scope>NUCLEOTIDE SEQUENCE [LARGE SCALE GENOMIC DNA]</scope>
    <source>
        <strain evidence="2">Tak-1</strain>
    </source>
</reference>
<protein>
    <submittedName>
        <fullName evidence="1">Uncharacterized protein</fullName>
    </submittedName>
</protein>
<dbReference type="Proteomes" id="UP000244005">
    <property type="component" value="Unassembled WGS sequence"/>
</dbReference>
<dbReference type="EMBL" id="KZ772779">
    <property type="protein sequence ID" value="PTQ31777.1"/>
    <property type="molecule type" value="Genomic_DNA"/>
</dbReference>
<sequence>MLMWRDLGPSKHIVAANCHQSESARRHWSPGTHLTQRPLSGARLFQLISSDQLFAEITMNILWRLAVHLLRKRFSEGKFLKS</sequence>
<proteinExistence type="predicted"/>
<dbReference type="Gramene" id="Mp1g29290.1">
    <property type="protein sequence ID" value="Mp1g29290.1.cds"/>
    <property type="gene ID" value="Mp1g29290"/>
</dbReference>